<dbReference type="EMBL" id="LASV01000193">
    <property type="protein sequence ID" value="KKA21231.1"/>
    <property type="molecule type" value="Genomic_DNA"/>
</dbReference>
<dbReference type="Proteomes" id="UP000053958">
    <property type="component" value="Unassembled WGS sequence"/>
</dbReference>
<organism evidence="1 2">
    <name type="scientific">Rasamsonia emersonii (strain ATCC 16479 / CBS 393.64 / IMI 116815)</name>
    <dbReference type="NCBI Taxonomy" id="1408163"/>
    <lineage>
        <taxon>Eukaryota</taxon>
        <taxon>Fungi</taxon>
        <taxon>Dikarya</taxon>
        <taxon>Ascomycota</taxon>
        <taxon>Pezizomycotina</taxon>
        <taxon>Eurotiomycetes</taxon>
        <taxon>Eurotiomycetidae</taxon>
        <taxon>Eurotiales</taxon>
        <taxon>Trichocomaceae</taxon>
        <taxon>Rasamsonia</taxon>
    </lineage>
</organism>
<sequence>MVVVSFLGIAQILSKSTRYDLRRPELDPHDRLKRVVHRAKRKPRGSVCSRDYEMSDLQKSGTITVTRSLEALAVTRAQSKSRLVRLLSAYPFVVCLAEHSHQVDILNLALTCKEAYRKVLGFTRNDHQYIVQRTCPGYTTSCFGCGIKVCQACWVTLHAGNRRYWHIKHPSGSVFVSRRKTPLGGLLLDAYAPSAGLRSLAYGGGVASRAGRNVMIRAICFLLSPECQSDRVAVFCCSRPSYEFATLDLLTVMRFSV</sequence>
<dbReference type="RefSeq" id="XP_013327843.1">
    <property type="nucleotide sequence ID" value="XM_013472389.1"/>
</dbReference>
<evidence type="ECO:0000313" key="2">
    <source>
        <dbReference type="Proteomes" id="UP000053958"/>
    </source>
</evidence>
<evidence type="ECO:0000313" key="1">
    <source>
        <dbReference type="EMBL" id="KKA21231.1"/>
    </source>
</evidence>
<dbReference type="GeneID" id="25317084"/>
<protein>
    <submittedName>
        <fullName evidence="1">Uncharacterized protein</fullName>
    </submittedName>
</protein>
<dbReference type="AlphaFoldDB" id="A0A0F4YTR9"/>
<name>A0A0F4YTR9_RASE3</name>
<reference evidence="1 2" key="1">
    <citation type="submission" date="2015-04" db="EMBL/GenBank/DDBJ databases">
        <authorList>
            <person name="Heijne W.H."/>
            <person name="Fedorova N.D."/>
            <person name="Nierman W.C."/>
            <person name="Vollebregt A.W."/>
            <person name="Zhao Z."/>
            <person name="Wu L."/>
            <person name="Kumar M."/>
            <person name="Stam H."/>
            <person name="van den Berg M.A."/>
            <person name="Pel H.J."/>
        </authorList>
    </citation>
    <scope>NUCLEOTIDE SEQUENCE [LARGE SCALE GENOMIC DNA]</scope>
    <source>
        <strain evidence="1 2">CBS 393.64</strain>
    </source>
</reference>
<keyword evidence="2" id="KW-1185">Reference proteome</keyword>
<comment type="caution">
    <text evidence="1">The sequence shown here is derived from an EMBL/GenBank/DDBJ whole genome shotgun (WGS) entry which is preliminary data.</text>
</comment>
<accession>A0A0F4YTR9</accession>
<gene>
    <name evidence="1" type="ORF">T310_4737</name>
</gene>
<proteinExistence type="predicted"/>